<dbReference type="Gene3D" id="3.40.50.620">
    <property type="entry name" value="HUPs"/>
    <property type="match status" value="1"/>
</dbReference>
<evidence type="ECO:0000256" key="2">
    <source>
        <dbReference type="ARBA" id="ARBA00022490"/>
    </source>
</evidence>
<keyword evidence="3 8" id="KW-0436">Ligase</keyword>
<dbReference type="PANTHER" id="PTHR43033:SF1">
    <property type="entry name" value="TRNA(ILE)-LYSIDINE SYNTHASE-RELATED"/>
    <property type="match status" value="1"/>
</dbReference>
<accession>A0A4R1L9V7</accession>
<dbReference type="CDD" id="cd01992">
    <property type="entry name" value="TilS_N"/>
    <property type="match status" value="1"/>
</dbReference>
<organism evidence="11 12">
    <name type="scientific">Acidipila rosea</name>
    <dbReference type="NCBI Taxonomy" id="768535"/>
    <lineage>
        <taxon>Bacteria</taxon>
        <taxon>Pseudomonadati</taxon>
        <taxon>Acidobacteriota</taxon>
        <taxon>Terriglobia</taxon>
        <taxon>Terriglobales</taxon>
        <taxon>Acidobacteriaceae</taxon>
        <taxon>Acidipila</taxon>
    </lineage>
</organism>
<evidence type="ECO:0000313" key="12">
    <source>
        <dbReference type="Proteomes" id="UP000295210"/>
    </source>
</evidence>
<reference evidence="11 12" key="1">
    <citation type="submission" date="2019-03" db="EMBL/GenBank/DDBJ databases">
        <title>Genomic Encyclopedia of Type Strains, Phase IV (KMG-IV): sequencing the most valuable type-strain genomes for metagenomic binning, comparative biology and taxonomic classification.</title>
        <authorList>
            <person name="Goeker M."/>
        </authorList>
    </citation>
    <scope>NUCLEOTIDE SEQUENCE [LARGE SCALE GENOMIC DNA]</scope>
    <source>
        <strain evidence="11 12">DSM 103428</strain>
    </source>
</reference>
<dbReference type="GO" id="GO:0006400">
    <property type="term" value="P:tRNA modification"/>
    <property type="evidence" value="ECO:0007669"/>
    <property type="project" value="UniProtKB-UniRule"/>
</dbReference>
<evidence type="ECO:0000256" key="4">
    <source>
        <dbReference type="ARBA" id="ARBA00022694"/>
    </source>
</evidence>
<name>A0A4R1L9V7_9BACT</name>
<dbReference type="Pfam" id="PF11734">
    <property type="entry name" value="TilS_C"/>
    <property type="match status" value="1"/>
</dbReference>
<evidence type="ECO:0000256" key="1">
    <source>
        <dbReference type="ARBA" id="ARBA00004496"/>
    </source>
</evidence>
<evidence type="ECO:0000256" key="5">
    <source>
        <dbReference type="ARBA" id="ARBA00022741"/>
    </source>
</evidence>
<dbReference type="Pfam" id="PF01171">
    <property type="entry name" value="ATP_bind_3"/>
    <property type="match status" value="1"/>
</dbReference>
<evidence type="ECO:0000259" key="9">
    <source>
        <dbReference type="Pfam" id="PF01171"/>
    </source>
</evidence>
<dbReference type="GO" id="GO:0005737">
    <property type="term" value="C:cytoplasm"/>
    <property type="evidence" value="ECO:0007669"/>
    <property type="project" value="UniProtKB-SubCell"/>
</dbReference>
<sequence length="454" mass="49894">MSAVSTLPLSIDLQALRPGMRIAAAVSGGADSVALLRLLAHLSREHGIVVSAAHVHHGIRGEEADRDADFTSRLAARLGLPFLRHDVDTPAHAAAQRETMEEAARNLRYAWFRQLLDSGIADAVATAHTLDDQAETVLHRLLRGAWTEGLSGIHPTLAASRGFIFRPLLGVRRAQVESYLRDLGQDWCEDSTNRDAVYTRNRIRHQLLPALADYNPQLARQMANLATIARDEEHYWQAELDRLLPSLLLPGKPVRGGGRAASTQPGEASLAIEIERLRPLAPALRRRVLRAAARRLGHALDFDQTARLLAMCGFESGAPARREVLSAQLIAERTPRELRLLRTQPESAAAASLPEYTIAVPGEILAPAFGLRLSITAAEALPAATLRAPRSGDRIRLRYTSAPKRLKEVFERLRIPAAERASWPILEWQGQIVWMRGADVENTSPLTVLAEPLS</sequence>
<evidence type="ECO:0000256" key="6">
    <source>
        <dbReference type="ARBA" id="ARBA00022840"/>
    </source>
</evidence>
<comment type="domain">
    <text evidence="8">The N-terminal region contains the highly conserved SGGXDS motif, predicted to be a P-loop motif involved in ATP binding.</text>
</comment>
<dbReference type="HAMAP" id="MF_01161">
    <property type="entry name" value="tRNA_Ile_lys_synt"/>
    <property type="match status" value="1"/>
</dbReference>
<feature type="binding site" evidence="8">
    <location>
        <begin position="27"/>
        <end position="32"/>
    </location>
    <ligand>
        <name>ATP</name>
        <dbReference type="ChEBI" id="CHEBI:30616"/>
    </ligand>
</feature>
<feature type="domain" description="tRNA(Ile)-lysidine/2-thiocytidine synthase N-terminal" evidence="9">
    <location>
        <begin position="22"/>
        <end position="206"/>
    </location>
</feature>
<dbReference type="SUPFAM" id="SSF82829">
    <property type="entry name" value="MesJ substrate recognition domain-like"/>
    <property type="match status" value="1"/>
</dbReference>
<dbReference type="InterPro" id="IPR012795">
    <property type="entry name" value="tRNA_Ile_lys_synt_N"/>
</dbReference>
<keyword evidence="6 8" id="KW-0067">ATP-binding</keyword>
<dbReference type="Gene3D" id="1.20.59.20">
    <property type="match status" value="1"/>
</dbReference>
<evidence type="ECO:0000259" key="10">
    <source>
        <dbReference type="Pfam" id="PF11734"/>
    </source>
</evidence>
<keyword evidence="2 8" id="KW-0963">Cytoplasm</keyword>
<proteinExistence type="inferred from homology"/>
<evidence type="ECO:0000256" key="3">
    <source>
        <dbReference type="ARBA" id="ARBA00022598"/>
    </source>
</evidence>
<dbReference type="SUPFAM" id="SSF52402">
    <property type="entry name" value="Adenine nucleotide alpha hydrolases-like"/>
    <property type="match status" value="1"/>
</dbReference>
<comment type="catalytic activity">
    <reaction evidence="7 8">
        <text>cytidine(34) in tRNA(Ile2) + L-lysine + ATP = lysidine(34) in tRNA(Ile2) + AMP + diphosphate + H(+)</text>
        <dbReference type="Rhea" id="RHEA:43744"/>
        <dbReference type="Rhea" id="RHEA-COMP:10625"/>
        <dbReference type="Rhea" id="RHEA-COMP:10670"/>
        <dbReference type="ChEBI" id="CHEBI:15378"/>
        <dbReference type="ChEBI" id="CHEBI:30616"/>
        <dbReference type="ChEBI" id="CHEBI:32551"/>
        <dbReference type="ChEBI" id="CHEBI:33019"/>
        <dbReference type="ChEBI" id="CHEBI:82748"/>
        <dbReference type="ChEBI" id="CHEBI:83665"/>
        <dbReference type="ChEBI" id="CHEBI:456215"/>
        <dbReference type="EC" id="6.3.4.19"/>
    </reaction>
</comment>
<dbReference type="OrthoDB" id="9807403at2"/>
<keyword evidence="4 8" id="KW-0819">tRNA processing</keyword>
<keyword evidence="5 8" id="KW-0547">Nucleotide-binding</keyword>
<dbReference type="EC" id="6.3.4.19" evidence="8"/>
<comment type="function">
    <text evidence="8">Ligates lysine onto the cytidine present at position 34 of the AUA codon-specific tRNA(Ile) that contains the anticodon CAU, in an ATP-dependent manner. Cytidine is converted to lysidine, thus changing the amino acid specificity of the tRNA from methionine to isoleucine.</text>
</comment>
<feature type="domain" description="Lysidine-tRNA(Ile) synthetase C-terminal" evidence="10">
    <location>
        <begin position="385"/>
        <end position="442"/>
    </location>
</feature>
<evidence type="ECO:0000256" key="8">
    <source>
        <dbReference type="HAMAP-Rule" id="MF_01161"/>
    </source>
</evidence>
<comment type="caution">
    <text evidence="11">The sequence shown here is derived from an EMBL/GenBank/DDBJ whole genome shotgun (WGS) entry which is preliminary data.</text>
</comment>
<evidence type="ECO:0000256" key="7">
    <source>
        <dbReference type="ARBA" id="ARBA00048539"/>
    </source>
</evidence>
<dbReference type="InterPro" id="IPR012796">
    <property type="entry name" value="Lysidine-tRNA-synth_C"/>
</dbReference>
<comment type="similarity">
    <text evidence="8">Belongs to the tRNA(Ile)-lysidine synthase family.</text>
</comment>
<dbReference type="PANTHER" id="PTHR43033">
    <property type="entry name" value="TRNA(ILE)-LYSIDINE SYNTHASE-RELATED"/>
    <property type="match status" value="1"/>
</dbReference>
<dbReference type="Proteomes" id="UP000295210">
    <property type="component" value="Unassembled WGS sequence"/>
</dbReference>
<dbReference type="AlphaFoldDB" id="A0A4R1L9V7"/>
<dbReference type="GO" id="GO:0005524">
    <property type="term" value="F:ATP binding"/>
    <property type="evidence" value="ECO:0007669"/>
    <property type="project" value="UniProtKB-UniRule"/>
</dbReference>
<protein>
    <recommendedName>
        <fullName evidence="8">tRNA(Ile)-lysidine synthase</fullName>
        <ecNumber evidence="8">6.3.4.19</ecNumber>
    </recommendedName>
    <alternativeName>
        <fullName evidence="8">tRNA(Ile)-2-lysyl-cytidine synthase</fullName>
    </alternativeName>
    <alternativeName>
        <fullName evidence="8">tRNA(Ile)-lysidine synthetase</fullName>
    </alternativeName>
</protein>
<dbReference type="InterPro" id="IPR014729">
    <property type="entry name" value="Rossmann-like_a/b/a_fold"/>
</dbReference>
<gene>
    <name evidence="8" type="primary">tilS</name>
    <name evidence="11" type="ORF">C7378_1680</name>
</gene>
<evidence type="ECO:0000313" key="11">
    <source>
        <dbReference type="EMBL" id="TCK74060.1"/>
    </source>
</evidence>
<dbReference type="NCBIfam" id="TIGR02433">
    <property type="entry name" value="lysidine_TilS_C"/>
    <property type="match status" value="1"/>
</dbReference>
<dbReference type="NCBIfam" id="TIGR02432">
    <property type="entry name" value="lysidine_TilS_N"/>
    <property type="match status" value="1"/>
</dbReference>
<dbReference type="GO" id="GO:0032267">
    <property type="term" value="F:tRNA(Ile)-lysidine synthase activity"/>
    <property type="evidence" value="ECO:0007669"/>
    <property type="project" value="UniProtKB-EC"/>
</dbReference>
<keyword evidence="12" id="KW-1185">Reference proteome</keyword>
<dbReference type="EMBL" id="SMGK01000002">
    <property type="protein sequence ID" value="TCK74060.1"/>
    <property type="molecule type" value="Genomic_DNA"/>
</dbReference>
<comment type="subcellular location">
    <subcellularLocation>
        <location evidence="1 8">Cytoplasm</location>
    </subcellularLocation>
</comment>
<dbReference type="SUPFAM" id="SSF56037">
    <property type="entry name" value="PheT/TilS domain"/>
    <property type="match status" value="1"/>
</dbReference>
<dbReference type="InterPro" id="IPR011063">
    <property type="entry name" value="TilS/TtcA_N"/>
</dbReference>
<dbReference type="InterPro" id="IPR012094">
    <property type="entry name" value="tRNA_Ile_lys_synt"/>
</dbReference>